<organism evidence="1 2">
    <name type="scientific">Fumia xinanensis</name>
    <dbReference type="NCBI Taxonomy" id="2763659"/>
    <lineage>
        <taxon>Bacteria</taxon>
        <taxon>Bacillati</taxon>
        <taxon>Bacillota</taxon>
        <taxon>Clostridia</taxon>
        <taxon>Eubacteriales</taxon>
        <taxon>Oscillospiraceae</taxon>
        <taxon>Fumia</taxon>
    </lineage>
</organism>
<protein>
    <submittedName>
        <fullName evidence="1">Uncharacterized protein</fullName>
    </submittedName>
</protein>
<comment type="caution">
    <text evidence="1">The sequence shown here is derived from an EMBL/GenBank/DDBJ whole genome shotgun (WGS) entry which is preliminary data.</text>
</comment>
<accession>A0A926E2N5</accession>
<name>A0A926E2N5_9FIRM</name>
<proteinExistence type="predicted"/>
<evidence type="ECO:0000313" key="2">
    <source>
        <dbReference type="Proteomes" id="UP000610760"/>
    </source>
</evidence>
<dbReference type="AlphaFoldDB" id="A0A926E2N5"/>
<keyword evidence="2" id="KW-1185">Reference proteome</keyword>
<sequence>MKTISDTDFNCAMESFRVAKELLSGYASRDEAVDFLIKETGLSREECEKAYDFLIERDFKGCAN</sequence>
<dbReference type="RefSeq" id="WP_249293991.1">
    <property type="nucleotide sequence ID" value="NZ_JACRSV010000001.1"/>
</dbReference>
<evidence type="ECO:0000313" key="1">
    <source>
        <dbReference type="EMBL" id="MBC8559102.1"/>
    </source>
</evidence>
<reference evidence="1" key="1">
    <citation type="submission" date="2020-08" db="EMBL/GenBank/DDBJ databases">
        <title>Genome public.</title>
        <authorList>
            <person name="Liu C."/>
            <person name="Sun Q."/>
        </authorList>
    </citation>
    <scope>NUCLEOTIDE SEQUENCE</scope>
    <source>
        <strain evidence="1">NSJ-33</strain>
    </source>
</reference>
<gene>
    <name evidence="1" type="ORF">H8710_03345</name>
</gene>
<dbReference type="Proteomes" id="UP000610760">
    <property type="component" value="Unassembled WGS sequence"/>
</dbReference>
<dbReference type="EMBL" id="JACRSV010000001">
    <property type="protein sequence ID" value="MBC8559102.1"/>
    <property type="molecule type" value="Genomic_DNA"/>
</dbReference>